<protein>
    <recommendedName>
        <fullName evidence="2 10">FAD:protein FMN transferase</fullName>
        <ecNumber evidence="1 10">2.7.1.180</ecNumber>
    </recommendedName>
    <alternativeName>
        <fullName evidence="8 10">Flavin transferase</fullName>
    </alternativeName>
</protein>
<dbReference type="Gene3D" id="3.10.520.10">
    <property type="entry name" value="ApbE-like domains"/>
    <property type="match status" value="1"/>
</dbReference>
<dbReference type="SUPFAM" id="SSF143631">
    <property type="entry name" value="ApbE-like"/>
    <property type="match status" value="1"/>
</dbReference>
<evidence type="ECO:0000256" key="3">
    <source>
        <dbReference type="ARBA" id="ARBA00022630"/>
    </source>
</evidence>
<evidence type="ECO:0000256" key="4">
    <source>
        <dbReference type="ARBA" id="ARBA00022679"/>
    </source>
</evidence>
<comment type="caution">
    <text evidence="12">The sequence shown here is derived from an EMBL/GenBank/DDBJ whole genome shotgun (WGS) entry which is preliminary data.</text>
</comment>
<dbReference type="EC" id="2.7.1.180" evidence="1 10"/>
<proteinExistence type="inferred from homology"/>
<name>A0A967AVQ2_9FLAO</name>
<dbReference type="PIRSF" id="PIRSF006268">
    <property type="entry name" value="ApbE"/>
    <property type="match status" value="1"/>
</dbReference>
<feature type="binding site" evidence="11">
    <location>
        <position position="192"/>
    </location>
    <ligand>
        <name>Mg(2+)</name>
        <dbReference type="ChEBI" id="CHEBI:18420"/>
    </ligand>
</feature>
<evidence type="ECO:0000313" key="13">
    <source>
        <dbReference type="Proteomes" id="UP000707206"/>
    </source>
</evidence>
<dbReference type="Proteomes" id="UP000707206">
    <property type="component" value="Unassembled WGS sequence"/>
</dbReference>
<keyword evidence="7 10" id="KW-0460">Magnesium</keyword>
<evidence type="ECO:0000313" key="12">
    <source>
        <dbReference type="EMBL" id="NHF60819.1"/>
    </source>
</evidence>
<dbReference type="GO" id="GO:0046872">
    <property type="term" value="F:metal ion binding"/>
    <property type="evidence" value="ECO:0007669"/>
    <property type="project" value="UniProtKB-UniRule"/>
</dbReference>
<keyword evidence="3 10" id="KW-0285">Flavoprotein</keyword>
<gene>
    <name evidence="12" type="ORF">FK220_015800</name>
</gene>
<dbReference type="GO" id="GO:0016740">
    <property type="term" value="F:transferase activity"/>
    <property type="evidence" value="ECO:0007669"/>
    <property type="project" value="UniProtKB-UniRule"/>
</dbReference>
<comment type="catalytic activity">
    <reaction evidence="9 10">
        <text>L-threonyl-[protein] + FAD = FMN-L-threonyl-[protein] + AMP + H(+)</text>
        <dbReference type="Rhea" id="RHEA:36847"/>
        <dbReference type="Rhea" id="RHEA-COMP:11060"/>
        <dbReference type="Rhea" id="RHEA-COMP:11061"/>
        <dbReference type="ChEBI" id="CHEBI:15378"/>
        <dbReference type="ChEBI" id="CHEBI:30013"/>
        <dbReference type="ChEBI" id="CHEBI:57692"/>
        <dbReference type="ChEBI" id="CHEBI:74257"/>
        <dbReference type="ChEBI" id="CHEBI:456215"/>
        <dbReference type="EC" id="2.7.1.180"/>
    </reaction>
</comment>
<keyword evidence="13" id="KW-1185">Reference proteome</keyword>
<dbReference type="PANTHER" id="PTHR30040">
    <property type="entry name" value="THIAMINE BIOSYNTHESIS LIPOPROTEIN APBE"/>
    <property type="match status" value="1"/>
</dbReference>
<evidence type="ECO:0000256" key="2">
    <source>
        <dbReference type="ARBA" id="ARBA00016337"/>
    </source>
</evidence>
<dbReference type="PANTHER" id="PTHR30040:SF2">
    <property type="entry name" value="FAD:PROTEIN FMN TRANSFERASE"/>
    <property type="match status" value="1"/>
</dbReference>
<dbReference type="Pfam" id="PF02424">
    <property type="entry name" value="ApbE"/>
    <property type="match status" value="1"/>
</dbReference>
<dbReference type="InterPro" id="IPR003374">
    <property type="entry name" value="ApbE-like_sf"/>
</dbReference>
<keyword evidence="4 10" id="KW-0808">Transferase</keyword>
<keyword evidence="6 10" id="KW-0274">FAD</keyword>
<accession>A0A967AVQ2</accession>
<evidence type="ECO:0000256" key="11">
    <source>
        <dbReference type="PIRSR" id="PIRSR006268-2"/>
    </source>
</evidence>
<dbReference type="AlphaFoldDB" id="A0A967AVQ2"/>
<sequence length="361" mass="40343">MDLYKFDKVLGTVDQRQWFGKAIKHFVLAVVATAFAAFLFSCGDQNSQIVQNENTGGALGTSYSIIYQSDRELDFQDEIDSVFRAVNQSLSTYIGDSDISKINQGDTTIVVDDMFREVFELSKEVHHKTDGYFDPTVGVLVNAWGFGPERKMTMDSTRVDSLLAYVGFDKVSLSENGRVKKENPTIYFDFNAIAKGYAIDRLARMMDGMGIQNYLLEVGGELVAKGENRMKKQPWVVGIDDPQVEVGRRLKLMLHLKNRALASSGNYRKFRVDSISGEKYVHTVDPKTGYTKNANTLAATVLATNCAEADAYATAFMAMNLEDALAFLMKHKGLDAYIIYLENGETKEFMTDGFKELVVVN</sequence>
<evidence type="ECO:0000256" key="10">
    <source>
        <dbReference type="PIRNR" id="PIRNR006268"/>
    </source>
</evidence>
<evidence type="ECO:0000256" key="5">
    <source>
        <dbReference type="ARBA" id="ARBA00022723"/>
    </source>
</evidence>
<reference evidence="12" key="1">
    <citation type="submission" date="2019-07" db="EMBL/GenBank/DDBJ databases">
        <authorList>
            <person name="De-Chao Zhang Q."/>
        </authorList>
    </citation>
    <scope>NUCLEOTIDE SEQUENCE</scope>
    <source>
        <strain evidence="12">TP-CH-4</strain>
    </source>
</reference>
<keyword evidence="5 10" id="KW-0479">Metal-binding</keyword>
<evidence type="ECO:0000256" key="6">
    <source>
        <dbReference type="ARBA" id="ARBA00022827"/>
    </source>
</evidence>
<evidence type="ECO:0000256" key="1">
    <source>
        <dbReference type="ARBA" id="ARBA00011955"/>
    </source>
</evidence>
<feature type="binding site" evidence="11">
    <location>
        <position position="310"/>
    </location>
    <ligand>
        <name>Mg(2+)</name>
        <dbReference type="ChEBI" id="CHEBI:18420"/>
    </ligand>
</feature>
<comment type="similarity">
    <text evidence="10">Belongs to the ApbE family.</text>
</comment>
<evidence type="ECO:0000256" key="8">
    <source>
        <dbReference type="ARBA" id="ARBA00031306"/>
    </source>
</evidence>
<organism evidence="12 13">
    <name type="scientific">Pelagihabitans pacificus</name>
    <dbReference type="NCBI Taxonomy" id="2696054"/>
    <lineage>
        <taxon>Bacteria</taxon>
        <taxon>Pseudomonadati</taxon>
        <taxon>Bacteroidota</taxon>
        <taxon>Flavobacteriia</taxon>
        <taxon>Flavobacteriales</taxon>
        <taxon>Flavobacteriaceae</taxon>
        <taxon>Pelagihabitans</taxon>
    </lineage>
</organism>
<dbReference type="EMBL" id="VIKU02000005">
    <property type="protein sequence ID" value="NHF60819.1"/>
    <property type="molecule type" value="Genomic_DNA"/>
</dbReference>
<feature type="binding site" evidence="11">
    <location>
        <position position="314"/>
    </location>
    <ligand>
        <name>Mg(2+)</name>
        <dbReference type="ChEBI" id="CHEBI:18420"/>
    </ligand>
</feature>
<reference evidence="12" key="2">
    <citation type="submission" date="2020-03" db="EMBL/GenBank/DDBJ databases">
        <title>Flavobacteriaceae bacterium strain TP-CH-4, a member of the family Flavobacteriaceae isolated from a deep-sea seamount.</title>
        <authorList>
            <person name="Zhang D.-C."/>
        </authorList>
    </citation>
    <scope>NUCLEOTIDE SEQUENCE</scope>
    <source>
        <strain evidence="12">TP-CH-4</strain>
    </source>
</reference>
<evidence type="ECO:0000256" key="7">
    <source>
        <dbReference type="ARBA" id="ARBA00022842"/>
    </source>
</evidence>
<dbReference type="InterPro" id="IPR024932">
    <property type="entry name" value="ApbE"/>
</dbReference>
<evidence type="ECO:0000256" key="9">
    <source>
        <dbReference type="ARBA" id="ARBA00048540"/>
    </source>
</evidence>
<comment type="cofactor">
    <cofactor evidence="11">
        <name>Mg(2+)</name>
        <dbReference type="ChEBI" id="CHEBI:18420"/>
    </cofactor>
    <cofactor evidence="11">
        <name>Mn(2+)</name>
        <dbReference type="ChEBI" id="CHEBI:29035"/>
    </cofactor>
    <text evidence="11">Magnesium. Can also use manganese.</text>
</comment>